<dbReference type="Proteomes" id="UP000281708">
    <property type="component" value="Unassembled WGS sequence"/>
</dbReference>
<dbReference type="AlphaFoldDB" id="A0A3L8NX75"/>
<feature type="domain" description="TadE-like" evidence="2">
    <location>
        <begin position="14"/>
        <end position="56"/>
    </location>
</feature>
<evidence type="ECO:0000313" key="4">
    <source>
        <dbReference type="Proteomes" id="UP000281708"/>
    </source>
</evidence>
<comment type="caution">
    <text evidence="3">The sequence shown here is derived from an EMBL/GenBank/DDBJ whole genome shotgun (WGS) entry which is preliminary data.</text>
</comment>
<keyword evidence="1" id="KW-0812">Transmembrane</keyword>
<evidence type="ECO:0000313" key="3">
    <source>
        <dbReference type="EMBL" id="RLV47856.1"/>
    </source>
</evidence>
<accession>A0A3L8NX75</accession>
<dbReference type="OrthoDB" id="4869119at2"/>
<keyword evidence="4" id="KW-1185">Reference proteome</keyword>
<dbReference type="EMBL" id="RDBE01000010">
    <property type="protein sequence ID" value="RLV47856.1"/>
    <property type="molecule type" value="Genomic_DNA"/>
</dbReference>
<evidence type="ECO:0000259" key="2">
    <source>
        <dbReference type="Pfam" id="PF07811"/>
    </source>
</evidence>
<protein>
    <submittedName>
        <fullName evidence="3">Pilus assembly protein</fullName>
    </submittedName>
</protein>
<dbReference type="InterPro" id="IPR012495">
    <property type="entry name" value="TadE-like_dom"/>
</dbReference>
<proteinExistence type="predicted"/>
<keyword evidence="1" id="KW-0472">Membrane</keyword>
<reference evidence="3 4" key="1">
    <citation type="submission" date="2018-10" db="EMBL/GenBank/DDBJ databases">
        <title>Marmoricola sp. 4Q3S-7 whole genome shotgun sequence.</title>
        <authorList>
            <person name="Li F."/>
        </authorList>
    </citation>
    <scope>NUCLEOTIDE SEQUENCE [LARGE SCALE GENOMIC DNA]</scope>
    <source>
        <strain evidence="3 4">4Q3S-7</strain>
    </source>
</reference>
<sequence length="148" mass="15686">MSRPLLRRRRDERGSLSIELAMLAPSLLFIFALIYAYGIVAQVHGLLDASTRDAARTATDSRSADQAQANAQQVLDQGLADAPSDCRATAKVTVPSGQFQPGNAVTVTATCRYSLADAGLPGVTKVITSKSTFTSMLDPNRGLDDGTE</sequence>
<dbReference type="RefSeq" id="WP_121807362.1">
    <property type="nucleotide sequence ID" value="NZ_RDBE01000010.1"/>
</dbReference>
<evidence type="ECO:0000256" key="1">
    <source>
        <dbReference type="SAM" id="Phobius"/>
    </source>
</evidence>
<organism evidence="3 4">
    <name type="scientific">Nocardioides mangrovicus</name>
    <dbReference type="NCBI Taxonomy" id="2478913"/>
    <lineage>
        <taxon>Bacteria</taxon>
        <taxon>Bacillati</taxon>
        <taxon>Actinomycetota</taxon>
        <taxon>Actinomycetes</taxon>
        <taxon>Propionibacteriales</taxon>
        <taxon>Nocardioidaceae</taxon>
        <taxon>Nocardioides</taxon>
    </lineage>
</organism>
<keyword evidence="1" id="KW-1133">Transmembrane helix</keyword>
<feature type="transmembrane region" description="Helical" evidence="1">
    <location>
        <begin position="20"/>
        <end position="40"/>
    </location>
</feature>
<name>A0A3L8NX75_9ACTN</name>
<dbReference type="Pfam" id="PF07811">
    <property type="entry name" value="TadE"/>
    <property type="match status" value="1"/>
</dbReference>
<gene>
    <name evidence="3" type="ORF">D9V37_17210</name>
</gene>